<evidence type="ECO:0000256" key="1">
    <source>
        <dbReference type="ARBA" id="ARBA00023125"/>
    </source>
</evidence>
<comment type="caution">
    <text evidence="3">The sequence shown here is derived from an EMBL/GenBank/DDBJ whole genome shotgun (WGS) entry which is preliminary data.</text>
</comment>
<dbReference type="RefSeq" id="WP_041085763.1">
    <property type="nucleotide sequence ID" value="NZ_JXRP01000006.1"/>
</dbReference>
<dbReference type="GO" id="GO:0003677">
    <property type="term" value="F:DNA binding"/>
    <property type="evidence" value="ECO:0007669"/>
    <property type="project" value="UniProtKB-KW"/>
</dbReference>
<dbReference type="SUPFAM" id="SSF46785">
    <property type="entry name" value="Winged helix' DNA-binding domain"/>
    <property type="match status" value="1"/>
</dbReference>
<dbReference type="PROSITE" id="PS50995">
    <property type="entry name" value="HTH_MARR_2"/>
    <property type="match status" value="1"/>
</dbReference>
<protein>
    <recommendedName>
        <fullName evidence="2">HTH marR-type domain-containing protein</fullName>
    </recommendedName>
</protein>
<dbReference type="Gene3D" id="1.10.10.10">
    <property type="entry name" value="Winged helix-like DNA-binding domain superfamily/Winged helix DNA-binding domain"/>
    <property type="match status" value="1"/>
</dbReference>
<accession>A0A0C2VSU3</accession>
<proteinExistence type="predicted"/>
<gene>
    <name evidence="3" type="ORF">KP78_03620</name>
</gene>
<dbReference type="AlphaFoldDB" id="A0A0C2VSU3"/>
<dbReference type="PANTHER" id="PTHR33164:SF43">
    <property type="entry name" value="HTH-TYPE TRANSCRIPTIONAL REPRESSOR YETL"/>
    <property type="match status" value="1"/>
</dbReference>
<dbReference type="GO" id="GO:0006950">
    <property type="term" value="P:response to stress"/>
    <property type="evidence" value="ECO:0007669"/>
    <property type="project" value="TreeGrafter"/>
</dbReference>
<dbReference type="PRINTS" id="PR00598">
    <property type="entry name" value="HTHMARR"/>
</dbReference>
<keyword evidence="1" id="KW-0238">DNA-binding</keyword>
<reference evidence="3 4" key="1">
    <citation type="submission" date="2015-01" db="EMBL/GenBank/DDBJ databases">
        <title>Genome sequencing of Jeotgalibacillus soli.</title>
        <authorList>
            <person name="Goh K.M."/>
            <person name="Chan K.-G."/>
            <person name="Yaakop A.S."/>
            <person name="Ee R."/>
            <person name="Gan H.M."/>
            <person name="Chan C.S."/>
        </authorList>
    </citation>
    <scope>NUCLEOTIDE SEQUENCE [LARGE SCALE GENOMIC DNA]</scope>
    <source>
        <strain evidence="3 4">P9</strain>
    </source>
</reference>
<feature type="domain" description="HTH marR-type" evidence="2">
    <location>
        <begin position="1"/>
        <end position="140"/>
    </location>
</feature>
<dbReference type="InterPro" id="IPR000835">
    <property type="entry name" value="HTH_MarR-typ"/>
</dbReference>
<sequence length="153" mass="17644">MSSIDSSFMSLHAALRDFSVSIQELSDPFLMEEDLTPVQYTALEFIILRESVSARALSDFLKVKPAAVSSLITRLEKKNFISRMEGKADRRMINLSATSEGQEVYDRIFHRFSTMLDQIYTKLSCDDHMHFERIIRKLNEETKSELTEKQAKA</sequence>
<evidence type="ECO:0000313" key="3">
    <source>
        <dbReference type="EMBL" id="KIL51992.1"/>
    </source>
</evidence>
<dbReference type="InterPro" id="IPR036390">
    <property type="entry name" value="WH_DNA-bd_sf"/>
</dbReference>
<evidence type="ECO:0000313" key="4">
    <source>
        <dbReference type="Proteomes" id="UP000031938"/>
    </source>
</evidence>
<keyword evidence="4" id="KW-1185">Reference proteome</keyword>
<dbReference type="SMART" id="SM00347">
    <property type="entry name" value="HTH_MARR"/>
    <property type="match status" value="1"/>
</dbReference>
<dbReference type="Proteomes" id="UP000031938">
    <property type="component" value="Unassembled WGS sequence"/>
</dbReference>
<evidence type="ECO:0000259" key="2">
    <source>
        <dbReference type="PROSITE" id="PS50995"/>
    </source>
</evidence>
<dbReference type="STRING" id="889306.KP78_03620"/>
<dbReference type="GO" id="GO:0003700">
    <property type="term" value="F:DNA-binding transcription factor activity"/>
    <property type="evidence" value="ECO:0007669"/>
    <property type="project" value="InterPro"/>
</dbReference>
<dbReference type="InterPro" id="IPR036388">
    <property type="entry name" value="WH-like_DNA-bd_sf"/>
</dbReference>
<organism evidence="3 4">
    <name type="scientific">Jeotgalibacillus soli</name>
    <dbReference type="NCBI Taxonomy" id="889306"/>
    <lineage>
        <taxon>Bacteria</taxon>
        <taxon>Bacillati</taxon>
        <taxon>Bacillota</taxon>
        <taxon>Bacilli</taxon>
        <taxon>Bacillales</taxon>
        <taxon>Caryophanaceae</taxon>
        <taxon>Jeotgalibacillus</taxon>
    </lineage>
</organism>
<dbReference type="PANTHER" id="PTHR33164">
    <property type="entry name" value="TRANSCRIPTIONAL REGULATOR, MARR FAMILY"/>
    <property type="match status" value="1"/>
</dbReference>
<name>A0A0C2VSU3_9BACL</name>
<dbReference type="PATRIC" id="fig|889306.3.peg.364"/>
<dbReference type="Pfam" id="PF01047">
    <property type="entry name" value="MarR"/>
    <property type="match status" value="1"/>
</dbReference>
<dbReference type="InterPro" id="IPR039422">
    <property type="entry name" value="MarR/SlyA-like"/>
</dbReference>
<dbReference type="OrthoDB" id="327696at2"/>
<dbReference type="EMBL" id="JXRP01000006">
    <property type="protein sequence ID" value="KIL51992.1"/>
    <property type="molecule type" value="Genomic_DNA"/>
</dbReference>